<name>A0A3M7RJ20_BRAPC</name>
<protein>
    <submittedName>
        <fullName evidence="1">Glycoside hydrolase</fullName>
    </submittedName>
</protein>
<dbReference type="Proteomes" id="UP000276133">
    <property type="component" value="Unassembled WGS sequence"/>
</dbReference>
<dbReference type="Gene3D" id="2.60.120.200">
    <property type="match status" value="1"/>
</dbReference>
<evidence type="ECO:0000313" key="1">
    <source>
        <dbReference type="EMBL" id="RNA23479.1"/>
    </source>
</evidence>
<accession>A0A3M7RJ20</accession>
<keyword evidence="2" id="KW-1185">Reference proteome</keyword>
<reference evidence="1 2" key="1">
    <citation type="journal article" date="2018" name="Sci. Rep.">
        <title>Genomic signatures of local adaptation to the degree of environmental predictability in rotifers.</title>
        <authorList>
            <person name="Franch-Gras L."/>
            <person name="Hahn C."/>
            <person name="Garcia-Roger E.M."/>
            <person name="Carmona M.J."/>
            <person name="Serra M."/>
            <person name="Gomez A."/>
        </authorList>
    </citation>
    <scope>NUCLEOTIDE SEQUENCE [LARGE SCALE GENOMIC DNA]</scope>
    <source>
        <strain evidence="1">HYR1</strain>
    </source>
</reference>
<proteinExistence type="predicted"/>
<sequence length="284" mass="33241">MIFDIKTGYFETNENIIIKNFQVPNSLICLNYCQKLEACQFLVSNASGCIIFSFYAQYYKRNDSKSVFYEKLNFKNFGLTNYWPIENGEARDLVASKNLYDAFNANYSQNRFGYTNSALSFYDGYIRAPSGIYFETEFTVLAWVRLRNYSSWQRFFDFGIGRDKDNVYFVLSSPAKEVLAKIYNKGSSISMRIPHILELNKWQHIGFTLKNRNMSIFVNGTRQRSTGFTFSGAESIIRHNNFFGKSNWYNYESPPGNFDCDEIKFFNKALEDSKIMNERVYGFH</sequence>
<dbReference type="AlphaFoldDB" id="A0A3M7RJ20"/>
<dbReference type="EMBL" id="REGN01003280">
    <property type="protein sequence ID" value="RNA23479.1"/>
    <property type="molecule type" value="Genomic_DNA"/>
</dbReference>
<dbReference type="SUPFAM" id="SSF49899">
    <property type="entry name" value="Concanavalin A-like lectins/glucanases"/>
    <property type="match status" value="1"/>
</dbReference>
<dbReference type="InterPro" id="IPR013320">
    <property type="entry name" value="ConA-like_dom_sf"/>
</dbReference>
<dbReference type="OrthoDB" id="10440187at2759"/>
<keyword evidence="1" id="KW-0378">Hydrolase</keyword>
<organism evidence="1 2">
    <name type="scientific">Brachionus plicatilis</name>
    <name type="common">Marine rotifer</name>
    <name type="synonym">Brachionus muelleri</name>
    <dbReference type="NCBI Taxonomy" id="10195"/>
    <lineage>
        <taxon>Eukaryota</taxon>
        <taxon>Metazoa</taxon>
        <taxon>Spiralia</taxon>
        <taxon>Gnathifera</taxon>
        <taxon>Rotifera</taxon>
        <taxon>Eurotatoria</taxon>
        <taxon>Monogononta</taxon>
        <taxon>Pseudotrocha</taxon>
        <taxon>Ploima</taxon>
        <taxon>Brachionidae</taxon>
        <taxon>Brachionus</taxon>
    </lineage>
</organism>
<evidence type="ECO:0000313" key="2">
    <source>
        <dbReference type="Proteomes" id="UP000276133"/>
    </source>
</evidence>
<gene>
    <name evidence="1" type="ORF">BpHYR1_044457</name>
</gene>
<dbReference type="Pfam" id="PF13385">
    <property type="entry name" value="Laminin_G_3"/>
    <property type="match status" value="1"/>
</dbReference>
<comment type="caution">
    <text evidence="1">The sequence shown here is derived from an EMBL/GenBank/DDBJ whole genome shotgun (WGS) entry which is preliminary data.</text>
</comment>
<dbReference type="GO" id="GO:0016787">
    <property type="term" value="F:hydrolase activity"/>
    <property type="evidence" value="ECO:0007669"/>
    <property type="project" value="UniProtKB-KW"/>
</dbReference>